<accession>A0A0C3CK03</accession>
<reference evidence="5 6" key="1">
    <citation type="submission" date="2014-04" db="EMBL/GenBank/DDBJ databases">
        <authorList>
            <consortium name="DOE Joint Genome Institute"/>
            <person name="Kuo A."/>
            <person name="Gay G."/>
            <person name="Dore J."/>
            <person name="Kohler A."/>
            <person name="Nagy L.G."/>
            <person name="Floudas D."/>
            <person name="Copeland A."/>
            <person name="Barry K.W."/>
            <person name="Cichocki N."/>
            <person name="Veneault-Fourrey C."/>
            <person name="LaButti K."/>
            <person name="Lindquist E.A."/>
            <person name="Lipzen A."/>
            <person name="Lundell T."/>
            <person name="Morin E."/>
            <person name="Murat C."/>
            <person name="Sun H."/>
            <person name="Tunlid A."/>
            <person name="Henrissat B."/>
            <person name="Grigoriev I.V."/>
            <person name="Hibbett D.S."/>
            <person name="Martin F."/>
            <person name="Nordberg H.P."/>
            <person name="Cantor M.N."/>
            <person name="Hua S.X."/>
        </authorList>
    </citation>
    <scope>NUCLEOTIDE SEQUENCE [LARGE SCALE GENOMIC DNA]</scope>
    <source>
        <strain evidence="6">h7</strain>
    </source>
</reference>
<evidence type="ECO:0000256" key="4">
    <source>
        <dbReference type="ARBA" id="ARBA00022840"/>
    </source>
</evidence>
<dbReference type="SUPFAM" id="SSF52540">
    <property type="entry name" value="P-loop containing nucleoside triphosphate hydrolases"/>
    <property type="match status" value="2"/>
</dbReference>
<dbReference type="HOGENOM" id="CLU_032616_2_3_1"/>
<dbReference type="OrthoDB" id="775260at2759"/>
<proteinExistence type="inferred from homology"/>
<evidence type="ECO:0000256" key="3">
    <source>
        <dbReference type="ARBA" id="ARBA00022741"/>
    </source>
</evidence>
<dbReference type="PANTHER" id="PTHR11088:SF89">
    <property type="entry name" value="TRNA DIMETHYLALLYLTRANSFERASE"/>
    <property type="match status" value="1"/>
</dbReference>
<evidence type="ECO:0000256" key="1">
    <source>
        <dbReference type="ARBA" id="ARBA00005842"/>
    </source>
</evidence>
<dbReference type="GO" id="GO:0005524">
    <property type="term" value="F:ATP binding"/>
    <property type="evidence" value="ECO:0007669"/>
    <property type="project" value="UniProtKB-KW"/>
</dbReference>
<dbReference type="Gene3D" id="1.10.20.140">
    <property type="match status" value="1"/>
</dbReference>
<evidence type="ECO:0008006" key="7">
    <source>
        <dbReference type="Google" id="ProtNLM"/>
    </source>
</evidence>
<gene>
    <name evidence="5" type="ORF">M413DRAFT_59052</name>
</gene>
<dbReference type="InterPro" id="IPR039657">
    <property type="entry name" value="Dimethylallyltransferase"/>
</dbReference>
<reference evidence="6" key="2">
    <citation type="submission" date="2015-01" db="EMBL/GenBank/DDBJ databases">
        <title>Evolutionary Origins and Diversification of the Mycorrhizal Mutualists.</title>
        <authorList>
            <consortium name="DOE Joint Genome Institute"/>
            <consortium name="Mycorrhizal Genomics Consortium"/>
            <person name="Kohler A."/>
            <person name="Kuo A."/>
            <person name="Nagy L.G."/>
            <person name="Floudas D."/>
            <person name="Copeland A."/>
            <person name="Barry K.W."/>
            <person name="Cichocki N."/>
            <person name="Veneault-Fourrey C."/>
            <person name="LaButti K."/>
            <person name="Lindquist E.A."/>
            <person name="Lipzen A."/>
            <person name="Lundell T."/>
            <person name="Morin E."/>
            <person name="Murat C."/>
            <person name="Riley R."/>
            <person name="Ohm R."/>
            <person name="Sun H."/>
            <person name="Tunlid A."/>
            <person name="Henrissat B."/>
            <person name="Grigoriev I.V."/>
            <person name="Hibbett D.S."/>
            <person name="Martin F."/>
        </authorList>
    </citation>
    <scope>NUCLEOTIDE SEQUENCE [LARGE SCALE GENOMIC DNA]</scope>
    <source>
        <strain evidence="6">h7</strain>
    </source>
</reference>
<dbReference type="Proteomes" id="UP000053424">
    <property type="component" value="Unassembled WGS sequence"/>
</dbReference>
<evidence type="ECO:0000313" key="5">
    <source>
        <dbReference type="EMBL" id="KIM49040.1"/>
    </source>
</evidence>
<dbReference type="AlphaFoldDB" id="A0A0C3CK03"/>
<dbReference type="GO" id="GO:0005739">
    <property type="term" value="C:mitochondrion"/>
    <property type="evidence" value="ECO:0007669"/>
    <property type="project" value="TreeGrafter"/>
</dbReference>
<evidence type="ECO:0000256" key="2">
    <source>
        <dbReference type="ARBA" id="ARBA00022679"/>
    </source>
</evidence>
<dbReference type="GO" id="GO:0052381">
    <property type="term" value="F:tRNA dimethylallyltransferase activity"/>
    <property type="evidence" value="ECO:0007669"/>
    <property type="project" value="InterPro"/>
</dbReference>
<sequence length="371" mass="41862">MALRPIVAICGTTGVGKSKLAIELAVHLDRLSNKSDWRGAKIINADAMQVYKGLDVITNKVPEPERMGVSHLMMGFKQPGEQYVVGEWIQDTLKLINEMHERHELPIIVGGTSYWIQHLLFPNRLVSKDAPVARLGDANSESWSQELKDSIASLPPDLLTLLTDLPLEAPSAKLDPEKSFSLHALLSALDPVMAKRWHWKDTRKVLRSLEILKESRKRPSDIILDQSKNATDSRPRFRALCFWLYADPLTLNNRLDARVDDMITQGLVDEVRGLRDLANSLSPSATESPSPDYTLGIYQSIGYREFCSYLDAPSEHSYKNAVERMKISTRQYAKRQISWIRNKLLPAVSTANEHEADVVPFYLLDTSGKFL</sequence>
<dbReference type="GO" id="GO:0006400">
    <property type="term" value="P:tRNA modification"/>
    <property type="evidence" value="ECO:0007669"/>
    <property type="project" value="TreeGrafter"/>
</dbReference>
<dbReference type="PANTHER" id="PTHR11088">
    <property type="entry name" value="TRNA DIMETHYLALLYLTRANSFERASE"/>
    <property type="match status" value="1"/>
</dbReference>
<comment type="similarity">
    <text evidence="1">Belongs to the IPP transferase family.</text>
</comment>
<dbReference type="InterPro" id="IPR027417">
    <property type="entry name" value="P-loop_NTPase"/>
</dbReference>
<keyword evidence="2" id="KW-0808">Transferase</keyword>
<name>A0A0C3CK03_HEBCY</name>
<dbReference type="InterPro" id="IPR018022">
    <property type="entry name" value="IPT"/>
</dbReference>
<organism evidence="5 6">
    <name type="scientific">Hebeloma cylindrosporum</name>
    <dbReference type="NCBI Taxonomy" id="76867"/>
    <lineage>
        <taxon>Eukaryota</taxon>
        <taxon>Fungi</taxon>
        <taxon>Dikarya</taxon>
        <taxon>Basidiomycota</taxon>
        <taxon>Agaricomycotina</taxon>
        <taxon>Agaricomycetes</taxon>
        <taxon>Agaricomycetidae</taxon>
        <taxon>Agaricales</taxon>
        <taxon>Agaricineae</taxon>
        <taxon>Hymenogastraceae</taxon>
        <taxon>Hebeloma</taxon>
    </lineage>
</organism>
<keyword evidence="3" id="KW-0547">Nucleotide-binding</keyword>
<dbReference type="Gene3D" id="3.40.50.300">
    <property type="entry name" value="P-loop containing nucleotide triphosphate hydrolases"/>
    <property type="match status" value="1"/>
</dbReference>
<protein>
    <recommendedName>
        <fullName evidence="7">tRNA dimethylallyltransferase</fullName>
    </recommendedName>
</protein>
<dbReference type="EMBL" id="KN831768">
    <property type="protein sequence ID" value="KIM49040.1"/>
    <property type="molecule type" value="Genomic_DNA"/>
</dbReference>
<dbReference type="HAMAP" id="MF_00185">
    <property type="entry name" value="IPP_trans"/>
    <property type="match status" value="1"/>
</dbReference>
<dbReference type="Pfam" id="PF01715">
    <property type="entry name" value="IPPT"/>
    <property type="match status" value="1"/>
</dbReference>
<keyword evidence="6" id="KW-1185">Reference proteome</keyword>
<evidence type="ECO:0000313" key="6">
    <source>
        <dbReference type="Proteomes" id="UP000053424"/>
    </source>
</evidence>
<dbReference type="STRING" id="686832.A0A0C3CK03"/>
<keyword evidence="4" id="KW-0067">ATP-binding</keyword>